<evidence type="ECO:0000259" key="11">
    <source>
        <dbReference type="PROSITE" id="PS50929"/>
    </source>
</evidence>
<keyword evidence="4" id="KW-0677">Repeat</keyword>
<feature type="transmembrane region" description="Helical" evidence="10">
    <location>
        <begin position="26"/>
        <end position="51"/>
    </location>
</feature>
<feature type="domain" description="ABC transmembrane type-1" evidence="11">
    <location>
        <begin position="515"/>
        <end position="705"/>
    </location>
</feature>
<dbReference type="GO" id="GO:0140359">
    <property type="term" value="F:ABC-type transporter activity"/>
    <property type="evidence" value="ECO:0007669"/>
    <property type="project" value="InterPro"/>
</dbReference>
<feature type="transmembrane region" description="Helical" evidence="10">
    <location>
        <begin position="63"/>
        <end position="81"/>
    </location>
</feature>
<dbReference type="CDD" id="cd18595">
    <property type="entry name" value="ABC_6TM_MRP1_2_3_6_D1_like"/>
    <property type="match status" value="1"/>
</dbReference>
<evidence type="ECO:0000256" key="5">
    <source>
        <dbReference type="ARBA" id="ARBA00022741"/>
    </source>
</evidence>
<dbReference type="PANTHER" id="PTHR24223:SF443">
    <property type="entry name" value="MULTIDRUG-RESISTANCE LIKE PROTEIN 1, ISOFORM I"/>
    <property type="match status" value="1"/>
</dbReference>
<dbReference type="WBParaSite" id="MCU_010877-RI">
    <property type="protein sequence ID" value="MCU_010877-RI"/>
    <property type="gene ID" value="MCU_010877"/>
</dbReference>
<dbReference type="PROSITE" id="PS50929">
    <property type="entry name" value="ABC_TM1F"/>
    <property type="match status" value="1"/>
</dbReference>
<feature type="transmembrane region" description="Helical" evidence="10">
    <location>
        <begin position="93"/>
        <end position="112"/>
    </location>
</feature>
<keyword evidence="2" id="KW-0813">Transport</keyword>
<organism evidence="12">
    <name type="scientific">Mesocestoides corti</name>
    <name type="common">Flatworm</name>
    <dbReference type="NCBI Taxonomy" id="53468"/>
    <lineage>
        <taxon>Eukaryota</taxon>
        <taxon>Metazoa</taxon>
        <taxon>Spiralia</taxon>
        <taxon>Lophotrochozoa</taxon>
        <taxon>Platyhelminthes</taxon>
        <taxon>Cestoda</taxon>
        <taxon>Eucestoda</taxon>
        <taxon>Cyclophyllidea</taxon>
        <taxon>Mesocestoididae</taxon>
        <taxon>Mesocestoides</taxon>
    </lineage>
</organism>
<feature type="transmembrane region" description="Helical" evidence="10">
    <location>
        <begin position="501"/>
        <end position="534"/>
    </location>
</feature>
<evidence type="ECO:0000256" key="8">
    <source>
        <dbReference type="ARBA" id="ARBA00023136"/>
    </source>
</evidence>
<dbReference type="GO" id="GO:0016020">
    <property type="term" value="C:membrane"/>
    <property type="evidence" value="ECO:0007669"/>
    <property type="project" value="InterPro"/>
</dbReference>
<keyword evidence="6" id="KW-0067">ATP-binding</keyword>
<keyword evidence="7 10" id="KW-1133">Transmembrane helix</keyword>
<feature type="compositionally biased region" description="Acidic residues" evidence="9">
    <location>
        <begin position="390"/>
        <end position="400"/>
    </location>
</feature>
<dbReference type="GO" id="GO:0012505">
    <property type="term" value="C:endomembrane system"/>
    <property type="evidence" value="ECO:0007669"/>
    <property type="project" value="UniProtKB-SubCell"/>
</dbReference>
<dbReference type="AlphaFoldDB" id="A0A5K3FXB8"/>
<dbReference type="InterPro" id="IPR050173">
    <property type="entry name" value="ABC_transporter_C-like"/>
</dbReference>
<reference evidence="12" key="1">
    <citation type="submission" date="2019-11" db="UniProtKB">
        <authorList>
            <consortium name="WormBaseParasite"/>
        </authorList>
    </citation>
    <scope>IDENTIFICATION</scope>
</reference>
<evidence type="ECO:0000256" key="1">
    <source>
        <dbReference type="ARBA" id="ARBA00004127"/>
    </source>
</evidence>
<dbReference type="Pfam" id="PF00664">
    <property type="entry name" value="ABC_membrane"/>
    <property type="match status" value="1"/>
</dbReference>
<evidence type="ECO:0000313" key="12">
    <source>
        <dbReference type="WBParaSite" id="MCU_010877-RI"/>
    </source>
</evidence>
<feature type="transmembrane region" description="Helical" evidence="10">
    <location>
        <begin position="554"/>
        <end position="575"/>
    </location>
</feature>
<evidence type="ECO:0000256" key="6">
    <source>
        <dbReference type="ARBA" id="ARBA00022840"/>
    </source>
</evidence>
<protein>
    <submittedName>
        <fullName evidence="12">ABC transmembrane type-1 domain-containing protein</fullName>
    </submittedName>
</protein>
<dbReference type="GO" id="GO:0005524">
    <property type="term" value="F:ATP binding"/>
    <property type="evidence" value="ECO:0007669"/>
    <property type="project" value="UniProtKB-KW"/>
</dbReference>
<name>A0A5K3FXB8_MESCO</name>
<dbReference type="InterPro" id="IPR036640">
    <property type="entry name" value="ABC1_TM_sf"/>
</dbReference>
<evidence type="ECO:0000256" key="3">
    <source>
        <dbReference type="ARBA" id="ARBA00022692"/>
    </source>
</evidence>
<evidence type="ECO:0000256" key="10">
    <source>
        <dbReference type="SAM" id="Phobius"/>
    </source>
</evidence>
<comment type="subcellular location">
    <subcellularLocation>
        <location evidence="1">Endomembrane system</location>
        <topology evidence="1">Multi-pass membrane protein</topology>
    </subcellularLocation>
</comment>
<feature type="compositionally biased region" description="Basic and acidic residues" evidence="9">
    <location>
        <begin position="401"/>
        <end position="410"/>
    </location>
</feature>
<feature type="region of interest" description="Disordered" evidence="9">
    <location>
        <begin position="452"/>
        <end position="493"/>
    </location>
</feature>
<feature type="compositionally biased region" description="Basic and acidic residues" evidence="9">
    <location>
        <begin position="464"/>
        <end position="476"/>
    </location>
</feature>
<evidence type="ECO:0000256" key="4">
    <source>
        <dbReference type="ARBA" id="ARBA00022737"/>
    </source>
</evidence>
<feature type="transmembrane region" description="Helical" evidence="10">
    <location>
        <begin position="624"/>
        <end position="649"/>
    </location>
</feature>
<keyword evidence="3 10" id="KW-0812">Transmembrane</keyword>
<proteinExistence type="predicted"/>
<feature type="region of interest" description="Disordered" evidence="9">
    <location>
        <begin position="368"/>
        <end position="431"/>
    </location>
</feature>
<dbReference type="InterPro" id="IPR011527">
    <property type="entry name" value="ABC1_TM_dom"/>
</dbReference>
<dbReference type="SUPFAM" id="SSF90123">
    <property type="entry name" value="ABC transporter transmembrane region"/>
    <property type="match status" value="1"/>
</dbReference>
<dbReference type="Gene3D" id="1.20.1560.10">
    <property type="entry name" value="ABC transporter type 1, transmembrane domain"/>
    <property type="match status" value="1"/>
</dbReference>
<feature type="transmembrane region" description="Helical" evidence="10">
    <location>
        <begin position="177"/>
        <end position="195"/>
    </location>
</feature>
<dbReference type="PANTHER" id="PTHR24223">
    <property type="entry name" value="ATP-BINDING CASSETTE SUB-FAMILY C"/>
    <property type="match status" value="1"/>
</dbReference>
<evidence type="ECO:0000256" key="2">
    <source>
        <dbReference type="ARBA" id="ARBA00022448"/>
    </source>
</evidence>
<feature type="transmembrane region" description="Helical" evidence="10">
    <location>
        <begin position="655"/>
        <end position="673"/>
    </location>
</feature>
<evidence type="ECO:0000256" key="9">
    <source>
        <dbReference type="SAM" id="MobiDB-lite"/>
    </source>
</evidence>
<feature type="compositionally biased region" description="Basic and acidic residues" evidence="9">
    <location>
        <begin position="374"/>
        <end position="385"/>
    </location>
</feature>
<keyword evidence="5" id="KW-0547">Nucleotide-binding</keyword>
<sequence>DFCLNYGSNYVAEWNSHIPRLTECEIYITLPTVIFSFLALVSLPYIILLALKNKYPRRLTVLFLIKNFLYVALLAILLWKFENISNSANRYSWNYLYLSSICSAVLFQLLIVNLEVVRDRPSSGVYFLCSLLLFVVTLLSAWTTFSYKLRPPTTDLLGVANASSPPGWDLSISPHELTDYLLCAVAFINFICSFFSDRRVLKLGSANDLLCIASHPKAVGDCHGQYAFVMGSDVEMKSLSNDNETVQHLCPEKYASFPSRITFFWFTKLIIKGYRKTLKMSDLWALEDKHISASLGSRFYPRIAKYLRVSISGVMDSSLVSSHKFRYSPPSLDSAFNLSSDEQKSSVGPLDQTKDAVVSAKSSTVSSFRSSRSLPDDRRSKRWDPVGDVGIEEEEEDEESKEWIEGDSNRQRHHRTISREADHGRHAQTSTSSSIWSNYRIRLTGLFKRPQSQATSSISGDLESGMRTKRASDSARKSSVSGRDGVLEEPKQQRKNRLNGGLIMSLFVTFGWRMFIAATFKLIHVICLLSGPIILKYLLTFLGPDSTEPRWHGYAYACLMFSVAVIQTIVFHQYFRTQTLIGMDIRTILISAVYRKSLRLSSAARCESTTGEITNLMSIDAQRFCALMLNIHTLWSAPLEITVAIYLLWGELGPSVLAGIAILLVMIPINVFVARKSKILQEKQLKTTDSRIKLISEILNGIRVVSLVFYLSIICSDVGSDRDCANGEGMRRPNSPLLFPTTRTTTNRVDGLDLVGKVIVKVSTQLCQPPTKPP</sequence>
<keyword evidence="8 10" id="KW-0472">Membrane</keyword>
<evidence type="ECO:0000256" key="7">
    <source>
        <dbReference type="ARBA" id="ARBA00022989"/>
    </source>
</evidence>
<accession>A0A5K3FXB8</accession>
<feature type="transmembrane region" description="Helical" evidence="10">
    <location>
        <begin position="124"/>
        <end position="145"/>
    </location>
</feature>